<dbReference type="PANTHER" id="PTHR43750:SF3">
    <property type="entry name" value="UDP-GLUCOSE 6-DEHYDROGENASE TUAD"/>
    <property type="match status" value="1"/>
</dbReference>
<evidence type="ECO:0000256" key="5">
    <source>
        <dbReference type="ARBA" id="ARBA00023027"/>
    </source>
</evidence>
<dbReference type="Pfam" id="PF00984">
    <property type="entry name" value="UDPG_MGDP_dh"/>
    <property type="match status" value="1"/>
</dbReference>
<feature type="binding site" evidence="8">
    <location>
        <position position="320"/>
    </location>
    <ligand>
        <name>substrate</name>
    </ligand>
</feature>
<dbReference type="PIRSF" id="PIRSF500134">
    <property type="entry name" value="UDPglc_DH_bac"/>
    <property type="match status" value="1"/>
</dbReference>
<feature type="binding site" evidence="8">
    <location>
        <position position="203"/>
    </location>
    <ligand>
        <name>substrate</name>
    </ligand>
</feature>
<dbReference type="GO" id="GO:0051287">
    <property type="term" value="F:NAD binding"/>
    <property type="evidence" value="ECO:0007669"/>
    <property type="project" value="InterPro"/>
</dbReference>
<reference evidence="11" key="1">
    <citation type="submission" date="2022-06" db="EMBL/GenBank/DDBJ databases">
        <title>New cyanobacteria of genus Symplocastrum in benthos of Lake Baikal.</title>
        <authorList>
            <person name="Sorokovikova E."/>
            <person name="Tikhonova I."/>
            <person name="Krasnopeev A."/>
            <person name="Evseev P."/>
            <person name="Gladkikh A."/>
            <person name="Belykh O."/>
        </authorList>
    </citation>
    <scope>NUCLEOTIDE SEQUENCE</scope>
    <source>
        <strain evidence="11">BBK-W-15</strain>
    </source>
</reference>
<dbReference type="InterPro" id="IPR014027">
    <property type="entry name" value="UDP-Glc/GDP-Man_DH_C"/>
</dbReference>
<comment type="pathway">
    <text evidence="1">Nucleotide-sugar biosynthesis; UDP-alpha-D-glucuronate biosynthesis; UDP-alpha-D-glucuronate from UDP-alpha-D-glucose: step 1/1.</text>
</comment>
<dbReference type="RefSeq" id="WP_254010588.1">
    <property type="nucleotide sequence ID" value="NZ_JAMZMM010000027.1"/>
</dbReference>
<evidence type="ECO:0000313" key="11">
    <source>
        <dbReference type="EMBL" id="MCP2727780.1"/>
    </source>
</evidence>
<dbReference type="PIRSF" id="PIRSF000124">
    <property type="entry name" value="UDPglc_GDPman_dh"/>
    <property type="match status" value="1"/>
</dbReference>
<evidence type="ECO:0000256" key="9">
    <source>
        <dbReference type="PIRSR" id="PIRSR500134-3"/>
    </source>
</evidence>
<keyword evidence="4 7" id="KW-0560">Oxidoreductase</keyword>
<dbReference type="PANTHER" id="PTHR43750">
    <property type="entry name" value="UDP-GLUCOSE 6-DEHYDROGENASE TUAD"/>
    <property type="match status" value="1"/>
</dbReference>
<feature type="binding site" evidence="9">
    <location>
        <position position="33"/>
    </location>
    <ligand>
        <name>NAD(+)</name>
        <dbReference type="ChEBI" id="CHEBI:57540"/>
    </ligand>
</feature>
<comment type="catalytic activity">
    <reaction evidence="6 7">
        <text>UDP-alpha-D-glucose + 2 NAD(+) + H2O = UDP-alpha-D-glucuronate + 2 NADH + 3 H(+)</text>
        <dbReference type="Rhea" id="RHEA:23596"/>
        <dbReference type="ChEBI" id="CHEBI:15377"/>
        <dbReference type="ChEBI" id="CHEBI:15378"/>
        <dbReference type="ChEBI" id="CHEBI:57540"/>
        <dbReference type="ChEBI" id="CHEBI:57945"/>
        <dbReference type="ChEBI" id="CHEBI:58052"/>
        <dbReference type="ChEBI" id="CHEBI:58885"/>
        <dbReference type="EC" id="1.1.1.22"/>
    </reaction>
</comment>
<dbReference type="EMBL" id="JAMZMM010000027">
    <property type="protein sequence ID" value="MCP2727780.1"/>
    <property type="molecule type" value="Genomic_DNA"/>
</dbReference>
<dbReference type="SUPFAM" id="SSF51735">
    <property type="entry name" value="NAD(P)-binding Rossmann-fold domains"/>
    <property type="match status" value="1"/>
</dbReference>
<comment type="caution">
    <text evidence="11">The sequence shown here is derived from an EMBL/GenBank/DDBJ whole genome shotgun (WGS) entry which is preliminary data.</text>
</comment>
<dbReference type="AlphaFoldDB" id="A0AAE3GND5"/>
<dbReference type="SUPFAM" id="SSF52413">
    <property type="entry name" value="UDP-glucose/GDP-mannose dehydrogenase C-terminal domain"/>
    <property type="match status" value="1"/>
</dbReference>
<dbReference type="SUPFAM" id="SSF48179">
    <property type="entry name" value="6-phosphogluconate dehydrogenase C-terminal domain-like"/>
    <property type="match status" value="1"/>
</dbReference>
<dbReference type="GO" id="GO:0000271">
    <property type="term" value="P:polysaccharide biosynthetic process"/>
    <property type="evidence" value="ECO:0007669"/>
    <property type="project" value="InterPro"/>
</dbReference>
<sequence>MSELKIGVVGLWHLGCVIAATWSKLGHVVRGIDFDETNVSNLSKGQPPIYEPELQETIQASLEKGLLSFSQNPTHLKDCSFVFLAYDTPVRDDDSSDLSILEEAIEAISAHLAPNTILIVSAQLPVGTARLFRTKLKAIDSSLEVVYSPENLRLGEAINCYLNPGHIVIGADEPQACQAVAELFSPMQAECLFMNLPSAEMTKHGINSFLATSITLANQWSDICAAVGADFAQVAAAMKCDPRIGKRAYLSPGIGFSGGTLGRDLQVLEGINQQIGNQSPIFGDMWRYNKTRVKVVGKVAEDALGNLQGKTITLLGMTYKPGTSTLRRSLPLEVAYDLVKRGASIRAYDPKADWNEAHLPGNFETFTNVYEAVAEANLVVLLTEWPEFKSLDFSEIRKRMTGNIFFDTKSFILERFAEIKSLGFTVLSIGRAS</sequence>
<dbReference type="InterPro" id="IPR014026">
    <property type="entry name" value="UDP-Glc/GDP-Man_DH_dimer"/>
</dbReference>
<keyword evidence="12" id="KW-1185">Reference proteome</keyword>
<dbReference type="InterPro" id="IPR028357">
    <property type="entry name" value="UDPglc_DH_bac"/>
</dbReference>
<comment type="similarity">
    <text evidence="2 7">Belongs to the UDP-glucose/GDP-mannose dehydrogenase family.</text>
</comment>
<dbReference type="Gene3D" id="1.20.5.100">
    <property type="entry name" value="Cytochrome c1, transmembrane anchor, C-terminal"/>
    <property type="match status" value="1"/>
</dbReference>
<dbReference type="InterPro" id="IPR036291">
    <property type="entry name" value="NAD(P)-bd_dom_sf"/>
</dbReference>
<dbReference type="Proteomes" id="UP001204953">
    <property type="component" value="Unassembled WGS sequence"/>
</dbReference>
<organism evidence="11 12">
    <name type="scientific">Limnofasciculus baicalensis BBK-W-15</name>
    <dbReference type="NCBI Taxonomy" id="2699891"/>
    <lineage>
        <taxon>Bacteria</taxon>
        <taxon>Bacillati</taxon>
        <taxon>Cyanobacteriota</taxon>
        <taxon>Cyanophyceae</taxon>
        <taxon>Coleofasciculales</taxon>
        <taxon>Coleofasciculaceae</taxon>
        <taxon>Limnofasciculus</taxon>
        <taxon>Limnofasciculus baicalensis</taxon>
    </lineage>
</organism>
<dbReference type="Pfam" id="PF03721">
    <property type="entry name" value="UDPG_MGDP_dh_N"/>
    <property type="match status" value="1"/>
</dbReference>
<dbReference type="InterPro" id="IPR008927">
    <property type="entry name" value="6-PGluconate_DH-like_C_sf"/>
</dbReference>
<keyword evidence="5 7" id="KW-0520">NAD</keyword>
<dbReference type="Pfam" id="PF03720">
    <property type="entry name" value="UDPG_MGDP_dh_C"/>
    <property type="match status" value="1"/>
</dbReference>
<dbReference type="Gene3D" id="3.40.50.720">
    <property type="entry name" value="NAD(P)-binding Rossmann-like Domain"/>
    <property type="match status" value="2"/>
</dbReference>
<dbReference type="InterPro" id="IPR036220">
    <property type="entry name" value="UDP-Glc/GDP-Man_DH_C_sf"/>
</dbReference>
<feature type="binding site" evidence="8">
    <location>
        <begin position="249"/>
        <end position="253"/>
    </location>
    <ligand>
        <name>substrate</name>
    </ligand>
</feature>
<proteinExistence type="inferred from homology"/>
<evidence type="ECO:0000256" key="7">
    <source>
        <dbReference type="PIRNR" id="PIRNR000124"/>
    </source>
</evidence>
<feature type="binding site" evidence="9">
    <location>
        <position position="327"/>
    </location>
    <ligand>
        <name>NAD(+)</name>
        <dbReference type="ChEBI" id="CHEBI:57540"/>
    </ligand>
</feature>
<dbReference type="GO" id="GO:0003979">
    <property type="term" value="F:UDP-glucose 6-dehydrogenase activity"/>
    <property type="evidence" value="ECO:0007669"/>
    <property type="project" value="UniProtKB-EC"/>
</dbReference>
<protein>
    <recommendedName>
        <fullName evidence="3 7">UDP-glucose 6-dehydrogenase</fullName>
        <ecNumber evidence="3 7">1.1.1.22</ecNumber>
    </recommendedName>
</protein>
<dbReference type="EC" id="1.1.1.22" evidence="3 7"/>
<gene>
    <name evidence="11" type="ORF">NJ959_04715</name>
</gene>
<accession>A0AAE3GND5</accession>
<dbReference type="InterPro" id="IPR001732">
    <property type="entry name" value="UDP-Glc/GDP-Man_DH_N"/>
</dbReference>
<evidence type="ECO:0000259" key="10">
    <source>
        <dbReference type="SMART" id="SM00984"/>
    </source>
</evidence>
<feature type="domain" description="UDP-glucose/GDP-mannose dehydrogenase C-terminal" evidence="10">
    <location>
        <begin position="313"/>
        <end position="414"/>
    </location>
</feature>
<dbReference type="SMART" id="SM00984">
    <property type="entry name" value="UDPG_MGDP_dh_C"/>
    <property type="match status" value="1"/>
</dbReference>
<dbReference type="NCBIfam" id="TIGR03026">
    <property type="entry name" value="NDP-sugDHase"/>
    <property type="match status" value="1"/>
</dbReference>
<evidence type="ECO:0000256" key="1">
    <source>
        <dbReference type="ARBA" id="ARBA00004701"/>
    </source>
</evidence>
<feature type="binding site" evidence="9">
    <location>
        <position position="88"/>
    </location>
    <ligand>
        <name>NAD(+)</name>
        <dbReference type="ChEBI" id="CHEBI:57540"/>
    </ligand>
</feature>
<evidence type="ECO:0000256" key="6">
    <source>
        <dbReference type="ARBA" id="ARBA00047473"/>
    </source>
</evidence>
<evidence type="ECO:0000256" key="2">
    <source>
        <dbReference type="ARBA" id="ARBA00006601"/>
    </source>
</evidence>
<evidence type="ECO:0000256" key="3">
    <source>
        <dbReference type="ARBA" id="ARBA00012954"/>
    </source>
</evidence>
<dbReference type="InterPro" id="IPR017476">
    <property type="entry name" value="UDP-Glc/GDP-Man"/>
</dbReference>
<evidence type="ECO:0000256" key="8">
    <source>
        <dbReference type="PIRSR" id="PIRSR500134-2"/>
    </source>
</evidence>
<name>A0AAE3GND5_9CYAN</name>
<evidence type="ECO:0000256" key="4">
    <source>
        <dbReference type="ARBA" id="ARBA00023002"/>
    </source>
</evidence>
<evidence type="ECO:0000313" key="12">
    <source>
        <dbReference type="Proteomes" id="UP001204953"/>
    </source>
</evidence>